<dbReference type="PANTHER" id="PTHR46560:SF9">
    <property type="entry name" value="ZP DOMAIN-CONTAINING PROTEIN"/>
    <property type="match status" value="1"/>
</dbReference>
<protein>
    <recommendedName>
        <fullName evidence="3">ZP domain-containing protein</fullName>
    </recommendedName>
</protein>
<feature type="transmembrane region" description="Helical" evidence="2">
    <location>
        <begin position="537"/>
        <end position="559"/>
    </location>
</feature>
<evidence type="ECO:0000256" key="1">
    <source>
        <dbReference type="SAM" id="MobiDB-lite"/>
    </source>
</evidence>
<dbReference type="SMART" id="SM00241">
    <property type="entry name" value="ZP"/>
    <property type="match status" value="1"/>
</dbReference>
<dbReference type="Pfam" id="PF25301">
    <property type="entry name" value="CUT_C"/>
    <property type="match status" value="1"/>
</dbReference>
<dbReference type="OrthoDB" id="8171348at2759"/>
<dbReference type="PROSITE" id="PS51034">
    <property type="entry name" value="ZP_2"/>
    <property type="match status" value="1"/>
</dbReference>
<reference evidence="4" key="1">
    <citation type="submission" date="2020-03" db="EMBL/GenBank/DDBJ databases">
        <authorList>
            <person name="Chebbi M.A."/>
            <person name="Drezen J.M."/>
        </authorList>
    </citation>
    <scope>NUCLEOTIDE SEQUENCE</scope>
    <source>
        <tissue evidence="4">Whole body</tissue>
    </source>
</reference>
<dbReference type="Proteomes" id="UP000729913">
    <property type="component" value="Unassembled WGS sequence"/>
</dbReference>
<comment type="caution">
    <text evidence="4">The sequence shown here is derived from an EMBL/GenBank/DDBJ whole genome shotgun (WGS) entry which is preliminary data.</text>
</comment>
<reference evidence="4" key="2">
    <citation type="submission" date="2021-04" db="EMBL/GenBank/DDBJ databases">
        <title>Genome-wide patterns of bracovirus chromosomal integration into multiple host tissues during parasitism.</title>
        <authorList>
            <person name="Chebbi M.A.C."/>
        </authorList>
    </citation>
    <scope>NUCLEOTIDE SEQUENCE</scope>
    <source>
        <tissue evidence="4">Whole body</tissue>
    </source>
</reference>
<evidence type="ECO:0000313" key="4">
    <source>
        <dbReference type="EMBL" id="KAG8038016.1"/>
    </source>
</evidence>
<feature type="region of interest" description="Disordered" evidence="1">
    <location>
        <begin position="632"/>
        <end position="666"/>
    </location>
</feature>
<proteinExistence type="predicted"/>
<gene>
    <name evidence="4" type="ORF">G9C98_006341</name>
</gene>
<evidence type="ECO:0000313" key="5">
    <source>
        <dbReference type="Proteomes" id="UP000729913"/>
    </source>
</evidence>
<keyword evidence="2" id="KW-0472">Membrane</keyword>
<accession>A0A8J5RAA7</accession>
<dbReference type="EMBL" id="JAAOIC020000044">
    <property type="protein sequence ID" value="KAG8038016.1"/>
    <property type="molecule type" value="Genomic_DNA"/>
</dbReference>
<name>A0A8J5RAA7_9HYME</name>
<evidence type="ECO:0000259" key="3">
    <source>
        <dbReference type="PROSITE" id="PS51034"/>
    </source>
</evidence>
<sequence>MRIKDVGAERYPLQSTNRTLDRLDLRSKEERKGRNAILHEAVLENGDWRPWRIRMEVVNVLVPVPSGQSPTFNILYPVFSTQYLVPGLFKTSGLWSLSAPTDNARIRPAKDLKTFGAAFYGQKPNSLWFLVCWDAQNQFCSLNNFTKDTFAVLHPARHLLDKLYKHLPRCAVCLNYQDPSSREQTGSLTLQEYQYRSETTIFNLLPYLQEHPAEYYPRKLLTSRDGRCSSGRSRRALVIQCNSLSPDNVTGQLLDTEFQPTVTATCKDGYMTIRLNLNDSFVGALHARDYRTSQCMVAGNGTKQATLGINLLAVHGAPDYCGVIINNSTEERSLPIAVRIHKTLELADDKFYVITCGKAGFKNAKNETSLVSLRLLDSGRRVQEAIYGHNYTLRAEISRPDGMYGIRVKSCFAFNKRNSSVQLIDESGCPVKNHIITKFIYDTNTGIADATLYSMFRFPESPQVNFQCDIAVCRGSCGISVCEGEDDLGLKGPPGNRQSVLGEEGILLAGTSVFVLNPGETPVVQTLYDDGAVHPQWLLWLAVAFGILFLIMLIINILLCSAMTCSCARTEIIEKEPSIIEDYDPYRSWPGSQYGSRYSLNGKPGGYPSGGSTMNSTRSISTNSDHYAIVQSRPGSRYSGPGHKHHHHHHHHRGPPSNIGSHYSAK</sequence>
<keyword evidence="2" id="KW-1133">Transmembrane helix</keyword>
<organism evidence="4 5">
    <name type="scientific">Cotesia typhae</name>
    <dbReference type="NCBI Taxonomy" id="2053667"/>
    <lineage>
        <taxon>Eukaryota</taxon>
        <taxon>Metazoa</taxon>
        <taxon>Ecdysozoa</taxon>
        <taxon>Arthropoda</taxon>
        <taxon>Hexapoda</taxon>
        <taxon>Insecta</taxon>
        <taxon>Pterygota</taxon>
        <taxon>Neoptera</taxon>
        <taxon>Endopterygota</taxon>
        <taxon>Hymenoptera</taxon>
        <taxon>Apocrita</taxon>
        <taxon>Ichneumonoidea</taxon>
        <taxon>Braconidae</taxon>
        <taxon>Microgastrinae</taxon>
        <taxon>Cotesia</taxon>
    </lineage>
</organism>
<keyword evidence="2" id="KW-0812">Transmembrane</keyword>
<feature type="domain" description="ZP" evidence="3">
    <location>
        <begin position="265"/>
        <end position="489"/>
    </location>
</feature>
<keyword evidence="5" id="KW-1185">Reference proteome</keyword>
<dbReference type="InterPro" id="IPR057475">
    <property type="entry name" value="CUT_C"/>
</dbReference>
<dbReference type="InterPro" id="IPR001507">
    <property type="entry name" value="ZP_dom"/>
</dbReference>
<evidence type="ECO:0000256" key="2">
    <source>
        <dbReference type="SAM" id="Phobius"/>
    </source>
</evidence>
<feature type="compositionally biased region" description="Basic residues" evidence="1">
    <location>
        <begin position="642"/>
        <end position="654"/>
    </location>
</feature>
<dbReference type="AlphaFoldDB" id="A0A8J5RAA7"/>
<dbReference type="PANTHER" id="PTHR46560">
    <property type="entry name" value="CYPHER, ISOFORM B"/>
    <property type="match status" value="1"/>
</dbReference>